<feature type="region of interest" description="Disordered" evidence="1">
    <location>
        <begin position="210"/>
        <end position="274"/>
    </location>
</feature>
<name>A0ABS7SAV2_9MICO</name>
<keyword evidence="2" id="KW-1133">Transmembrane helix</keyword>
<evidence type="ECO:0000256" key="2">
    <source>
        <dbReference type="SAM" id="Phobius"/>
    </source>
</evidence>
<keyword evidence="4" id="KW-1185">Reference proteome</keyword>
<protein>
    <recommendedName>
        <fullName evidence="5">DUF4115 domain-containing protein</fullName>
    </recommendedName>
</protein>
<dbReference type="EMBL" id="JAGSHT010000013">
    <property type="protein sequence ID" value="MBZ2197315.1"/>
    <property type="molecule type" value="Genomic_DNA"/>
</dbReference>
<feature type="compositionally biased region" description="Acidic residues" evidence="1">
    <location>
        <begin position="261"/>
        <end position="274"/>
    </location>
</feature>
<evidence type="ECO:0000313" key="4">
    <source>
        <dbReference type="Proteomes" id="UP000826651"/>
    </source>
</evidence>
<accession>A0ABS7SAV2</accession>
<dbReference type="RefSeq" id="WP_223406996.1">
    <property type="nucleotide sequence ID" value="NZ_JAGSHT010000013.1"/>
</dbReference>
<organism evidence="3 4">
    <name type="scientific">Occultella gossypii</name>
    <dbReference type="NCBI Taxonomy" id="2800820"/>
    <lineage>
        <taxon>Bacteria</taxon>
        <taxon>Bacillati</taxon>
        <taxon>Actinomycetota</taxon>
        <taxon>Actinomycetes</taxon>
        <taxon>Micrococcales</taxon>
        <taxon>Ruaniaceae</taxon>
        <taxon>Occultella</taxon>
    </lineage>
</organism>
<reference evidence="3 4" key="1">
    <citation type="submission" date="2021-04" db="EMBL/GenBank/DDBJ databases">
        <title>Ruania sp. nov., isolated from sandy soil of mangrove forest.</title>
        <authorList>
            <person name="Ge X."/>
            <person name="Huang R."/>
            <person name="Liu W."/>
        </authorList>
    </citation>
    <scope>NUCLEOTIDE SEQUENCE [LARGE SCALE GENOMIC DNA]</scope>
    <source>
        <strain evidence="3 4">N2-46</strain>
    </source>
</reference>
<feature type="compositionally biased region" description="Low complexity" evidence="1">
    <location>
        <begin position="214"/>
        <end position="228"/>
    </location>
</feature>
<feature type="transmembrane region" description="Helical" evidence="2">
    <location>
        <begin position="38"/>
        <end position="62"/>
    </location>
</feature>
<keyword evidence="2" id="KW-0812">Transmembrane</keyword>
<proteinExistence type="predicted"/>
<evidence type="ECO:0000256" key="1">
    <source>
        <dbReference type="SAM" id="MobiDB-lite"/>
    </source>
</evidence>
<sequence>MNLSELLGDSASEVVPEPEPMAAHLGTIRRRVRRRRTLNRAGSGAVGTLCVAGLVAAGVLTWQNSRPTWVLGPTSEAFAACGLSAPDAVELPQAMIEADAWLAASSPTVATSDAPRIDVITHLTNIDDTDFTTPAAGTDVLLLDPDTGLVVGVGVPGPGATSADAAELPVGGSASVLARVSLVSCGGSGVARGAPVPDGTYHLATTDALSDAVGTSPDGTSDGTDGTDAPVAAWLAGGPPLLISGGVATVPDGDGGGPTPDPEDDGGTTSEPEEGATVAFTPVCGAMIPAAPENPMWLTVGTDTGPHLPSTDADAGPGSSSGITLDLTLGSLADVSLDGTLSEVTTVITDLDGVVVEHWTADGELPFEVAADGQLTLSGAAWHPLTAACAGDPEGPIADGDYRLFVGMSLIADGAGFEHTASWLLLSAPLDVTIDGGALTVTAGMQETP</sequence>
<keyword evidence="2" id="KW-0472">Membrane</keyword>
<comment type="caution">
    <text evidence="3">The sequence shown here is derived from an EMBL/GenBank/DDBJ whole genome shotgun (WGS) entry which is preliminary data.</text>
</comment>
<evidence type="ECO:0008006" key="5">
    <source>
        <dbReference type="Google" id="ProtNLM"/>
    </source>
</evidence>
<evidence type="ECO:0000313" key="3">
    <source>
        <dbReference type="EMBL" id="MBZ2197315.1"/>
    </source>
</evidence>
<dbReference type="Proteomes" id="UP000826651">
    <property type="component" value="Unassembled WGS sequence"/>
</dbReference>
<gene>
    <name evidence="3" type="ORF">KCQ71_14210</name>
</gene>